<sequence length="808" mass="92248">MSDCFSTVWHDISRRRRRQTNSIRSRVTRLRQWLDRRLSRSRPKLGQSDPAATSELLKRNQPISPLKVVDITIKPDKTVISMVPPSFKSDSEMNDENGIIYPEDVTDRRPYQTVARFRKAMNQSTNFHESPLVVADDSPETLLFGLESFAQQHGCDLSLSGEDEGFCQSIDRAACGVVDLGSIHMLAMDALLTANFQFTMDLDYDRQITSSKENVEKFVLDFCKAISNVLSCENNNVRVFSIEKLDKKPGRSRVNFGLTTSDQKTTEQLASSLQHQARTGFETDAILKHVKQGEYECTWKSVVSYLRLQPLDLASEFNFDYRKSGLPKELMREGYPYHLPLGWYRHALKVRDKYGDDTTWIGRVNANGEWPIAYHGTKHSAVSGIVEHGLLYGTVKRDAMLNEAIRQMGKKANAPGLYVATHCDDGAHPKYTEPFSVPTSSGKSEQFCIVFQCRVEPGQFTTHKEPVDVGEAWRIVDPKAIRPYGILLKKERPQPTSMPSREERFMLDPIAPKRPCGGEYGWVSPFIKEVRKYLNLKVDESPSQDSSIVSMIVEKAALGIIEEGKFLKELHEAEKMAELLRAQKNQGILEIWRCCARLYSMENFLYKTLNAIMRDIGSEEHENIWRSKIGTLGPFCFLLWDCPFHNRLTKKLTLYRGLKLTDEQIDTYQKMCGLPHEYRSFQAFTSCSRNRSRAEQFGNVLFIMEIQRAFTVDLTPTSVYPDEEEELISPGVCFNVRQIEFDKDKNKYLFYLTVNQRFNRKLMKSILPDNGFIVVGGQCQIVFVCCSISGGTSSDSIANSLKCQHQHN</sequence>
<reference evidence="7" key="1">
    <citation type="submission" date="2021-02" db="EMBL/GenBank/DDBJ databases">
        <authorList>
            <person name="Nowell W R."/>
        </authorList>
    </citation>
    <scope>NUCLEOTIDE SEQUENCE</scope>
</reference>
<proteinExistence type="inferred from homology"/>
<dbReference type="PANTHER" id="PTHR36649">
    <property type="entry name" value="UBIQUITIN-LIKE DOMAIN-CONTAINING PROTEIN"/>
    <property type="match status" value="1"/>
</dbReference>
<comment type="similarity">
    <text evidence="1 6">Belongs to the Arg-specific ADP-ribosyltransferase family.</text>
</comment>
<name>A0A819CFX2_9BILA</name>
<dbReference type="SUPFAM" id="SSF56399">
    <property type="entry name" value="ADP-ribosylation"/>
    <property type="match status" value="1"/>
</dbReference>
<keyword evidence="6" id="KW-0521">NADP</keyword>
<keyword evidence="6" id="KW-0520">NAD</keyword>
<dbReference type="EMBL" id="CAJOBF010000448">
    <property type="protein sequence ID" value="CAF3819221.1"/>
    <property type="molecule type" value="Genomic_DNA"/>
</dbReference>
<keyword evidence="2 6" id="KW-0328">Glycosyltransferase</keyword>
<comment type="caution">
    <text evidence="7">The sequence shown here is derived from an EMBL/GenBank/DDBJ whole genome shotgun (WGS) entry which is preliminary data.</text>
</comment>
<evidence type="ECO:0000313" key="7">
    <source>
        <dbReference type="EMBL" id="CAF3819221.1"/>
    </source>
</evidence>
<dbReference type="Gene3D" id="3.90.176.10">
    <property type="entry name" value="Toxin ADP-ribosyltransferase, Chain A, domain 1"/>
    <property type="match status" value="1"/>
</dbReference>
<keyword evidence="4" id="KW-0548">Nucleotidyltransferase</keyword>
<dbReference type="Proteomes" id="UP000663842">
    <property type="component" value="Unassembled WGS sequence"/>
</dbReference>
<evidence type="ECO:0000256" key="1">
    <source>
        <dbReference type="ARBA" id="ARBA00009558"/>
    </source>
</evidence>
<keyword evidence="3 6" id="KW-0808">Transferase</keyword>
<dbReference type="GO" id="GO:0106274">
    <property type="term" value="F:NAD+-protein-arginine ADP-ribosyltransferase activity"/>
    <property type="evidence" value="ECO:0007669"/>
    <property type="project" value="UniProtKB-EC"/>
</dbReference>
<comment type="catalytic activity">
    <reaction evidence="5 6">
        <text>L-arginyl-[protein] + NAD(+) = N(omega)-(ADP-D-ribosyl)-L-arginyl-[protein] + nicotinamide + H(+)</text>
        <dbReference type="Rhea" id="RHEA:19149"/>
        <dbReference type="Rhea" id="RHEA-COMP:10532"/>
        <dbReference type="Rhea" id="RHEA-COMP:15087"/>
        <dbReference type="ChEBI" id="CHEBI:15378"/>
        <dbReference type="ChEBI" id="CHEBI:17154"/>
        <dbReference type="ChEBI" id="CHEBI:29965"/>
        <dbReference type="ChEBI" id="CHEBI:57540"/>
        <dbReference type="ChEBI" id="CHEBI:142554"/>
        <dbReference type="EC" id="2.4.2.31"/>
    </reaction>
</comment>
<evidence type="ECO:0000256" key="4">
    <source>
        <dbReference type="ARBA" id="ARBA00022695"/>
    </source>
</evidence>
<organism evidence="7 8">
    <name type="scientific">Rotaria magnacalcarata</name>
    <dbReference type="NCBI Taxonomy" id="392030"/>
    <lineage>
        <taxon>Eukaryota</taxon>
        <taxon>Metazoa</taxon>
        <taxon>Spiralia</taxon>
        <taxon>Gnathifera</taxon>
        <taxon>Rotifera</taxon>
        <taxon>Eurotatoria</taxon>
        <taxon>Bdelloidea</taxon>
        <taxon>Philodinida</taxon>
        <taxon>Philodinidae</taxon>
        <taxon>Rotaria</taxon>
    </lineage>
</organism>
<evidence type="ECO:0000313" key="8">
    <source>
        <dbReference type="Proteomes" id="UP000663842"/>
    </source>
</evidence>
<evidence type="ECO:0000256" key="3">
    <source>
        <dbReference type="ARBA" id="ARBA00022679"/>
    </source>
</evidence>
<protein>
    <recommendedName>
        <fullName evidence="6">NAD(P)(+)--arginine ADP-ribosyltransferase</fullName>
        <ecNumber evidence="6">2.4.2.31</ecNumber>
    </recommendedName>
    <alternativeName>
        <fullName evidence="6">Mono(ADP-ribosyl)transferase</fullName>
    </alternativeName>
</protein>
<evidence type="ECO:0000256" key="2">
    <source>
        <dbReference type="ARBA" id="ARBA00022676"/>
    </source>
</evidence>
<dbReference type="EC" id="2.4.2.31" evidence="6"/>
<dbReference type="PANTHER" id="PTHR36649:SF28">
    <property type="entry name" value="UBIQUITIN-LIKE DOMAIN-CONTAINING PROTEIN"/>
    <property type="match status" value="1"/>
</dbReference>
<dbReference type="AlphaFoldDB" id="A0A819CFX2"/>
<evidence type="ECO:0000256" key="5">
    <source>
        <dbReference type="ARBA" id="ARBA00047597"/>
    </source>
</evidence>
<dbReference type="GO" id="GO:0016779">
    <property type="term" value="F:nucleotidyltransferase activity"/>
    <property type="evidence" value="ECO:0007669"/>
    <property type="project" value="UniProtKB-KW"/>
</dbReference>
<accession>A0A819CFX2</accession>
<gene>
    <name evidence="7" type="ORF">UXM345_LOCUS5874</name>
</gene>
<dbReference type="InterPro" id="IPR000768">
    <property type="entry name" value="ART"/>
</dbReference>
<dbReference type="Pfam" id="PF01129">
    <property type="entry name" value="ART"/>
    <property type="match status" value="1"/>
</dbReference>
<evidence type="ECO:0000256" key="6">
    <source>
        <dbReference type="RuleBase" id="RU361228"/>
    </source>
</evidence>